<dbReference type="SUPFAM" id="SSF46689">
    <property type="entry name" value="Homeodomain-like"/>
    <property type="match status" value="1"/>
</dbReference>
<evidence type="ECO:0000313" key="8">
    <source>
        <dbReference type="Proteomes" id="UP000284605"/>
    </source>
</evidence>
<sequence length="225" mass="24867">MLDLREMQHMSDSLSRPAVPSALRAARTRGAGRPVQERSQERIARALAAAERLVVEVGLERVSIPEIEKASKVPRASIYQYFPDKYAIFSRLSQDHMQRYMAFIMAAHPAGRHTEWRTMVRAVLADTAAYYNANAAASVLLLKGPFSSTDHDAHLAKDANLARWLRTQFADAGLAKLPEVPDVMALAVEIAFACLKYGYSHEGRASEAICDHAGKAVISYLAIWA</sequence>
<keyword evidence="8" id="KW-1185">Reference proteome</keyword>
<feature type="DNA-binding region" description="H-T-H motif" evidence="4">
    <location>
        <begin position="63"/>
        <end position="82"/>
    </location>
</feature>
<evidence type="ECO:0000256" key="1">
    <source>
        <dbReference type="ARBA" id="ARBA00023015"/>
    </source>
</evidence>
<proteinExistence type="predicted"/>
<keyword evidence="3" id="KW-0804">Transcription</keyword>
<dbReference type="GO" id="GO:0003677">
    <property type="term" value="F:DNA binding"/>
    <property type="evidence" value="ECO:0007669"/>
    <property type="project" value="UniProtKB-UniRule"/>
</dbReference>
<name>A0A418WGN8_9PROT</name>
<dbReference type="PANTHER" id="PTHR47506:SF1">
    <property type="entry name" value="HTH-TYPE TRANSCRIPTIONAL REGULATOR YJDC"/>
    <property type="match status" value="1"/>
</dbReference>
<dbReference type="InterPro" id="IPR009057">
    <property type="entry name" value="Homeodomain-like_sf"/>
</dbReference>
<dbReference type="Gene3D" id="1.10.357.10">
    <property type="entry name" value="Tetracycline Repressor, domain 2"/>
    <property type="match status" value="1"/>
</dbReference>
<feature type="region of interest" description="Disordered" evidence="5">
    <location>
        <begin position="1"/>
        <end position="38"/>
    </location>
</feature>
<evidence type="ECO:0000259" key="6">
    <source>
        <dbReference type="PROSITE" id="PS50977"/>
    </source>
</evidence>
<dbReference type="PANTHER" id="PTHR47506">
    <property type="entry name" value="TRANSCRIPTIONAL REGULATORY PROTEIN"/>
    <property type="match status" value="1"/>
</dbReference>
<evidence type="ECO:0000256" key="2">
    <source>
        <dbReference type="ARBA" id="ARBA00023125"/>
    </source>
</evidence>
<dbReference type="AlphaFoldDB" id="A0A418WGN8"/>
<reference evidence="7 8" key="1">
    <citation type="submission" date="2018-09" db="EMBL/GenBank/DDBJ databases">
        <authorList>
            <person name="Zhu H."/>
        </authorList>
    </citation>
    <scope>NUCLEOTIDE SEQUENCE [LARGE SCALE GENOMIC DNA]</scope>
    <source>
        <strain evidence="7 8">K1W22B-8</strain>
    </source>
</reference>
<feature type="compositionally biased region" description="Low complexity" evidence="5">
    <location>
        <begin position="22"/>
        <end position="33"/>
    </location>
</feature>
<keyword evidence="2 4" id="KW-0238">DNA-binding</keyword>
<keyword evidence="1" id="KW-0805">Transcription regulation</keyword>
<accession>A0A418WGN8</accession>
<dbReference type="Pfam" id="PF00440">
    <property type="entry name" value="TetR_N"/>
    <property type="match status" value="1"/>
</dbReference>
<evidence type="ECO:0000313" key="7">
    <source>
        <dbReference type="EMBL" id="RJF89213.1"/>
    </source>
</evidence>
<feature type="domain" description="HTH tetR-type" evidence="6">
    <location>
        <begin position="40"/>
        <end position="100"/>
    </location>
</feature>
<dbReference type="EMBL" id="QYUK01000011">
    <property type="protein sequence ID" value="RJF89213.1"/>
    <property type="molecule type" value="Genomic_DNA"/>
</dbReference>
<dbReference type="Proteomes" id="UP000284605">
    <property type="component" value="Unassembled WGS sequence"/>
</dbReference>
<protein>
    <submittedName>
        <fullName evidence="7">TetR/AcrR family transcriptional regulator</fullName>
    </submittedName>
</protein>
<evidence type="ECO:0000256" key="3">
    <source>
        <dbReference type="ARBA" id="ARBA00023163"/>
    </source>
</evidence>
<evidence type="ECO:0000256" key="4">
    <source>
        <dbReference type="PROSITE-ProRule" id="PRU00335"/>
    </source>
</evidence>
<comment type="caution">
    <text evidence="7">The sequence shown here is derived from an EMBL/GenBank/DDBJ whole genome shotgun (WGS) entry which is preliminary data.</text>
</comment>
<gene>
    <name evidence="7" type="ORF">D3874_21415</name>
</gene>
<organism evidence="7 8">
    <name type="scientific">Oleomonas cavernae</name>
    <dbReference type="NCBI Taxonomy" id="2320859"/>
    <lineage>
        <taxon>Bacteria</taxon>
        <taxon>Pseudomonadati</taxon>
        <taxon>Pseudomonadota</taxon>
        <taxon>Alphaproteobacteria</taxon>
        <taxon>Acetobacterales</taxon>
        <taxon>Acetobacteraceae</taxon>
        <taxon>Oleomonas</taxon>
    </lineage>
</organism>
<dbReference type="PROSITE" id="PS50977">
    <property type="entry name" value="HTH_TETR_2"/>
    <property type="match status" value="1"/>
</dbReference>
<evidence type="ECO:0000256" key="5">
    <source>
        <dbReference type="SAM" id="MobiDB-lite"/>
    </source>
</evidence>
<dbReference type="InterPro" id="IPR001647">
    <property type="entry name" value="HTH_TetR"/>
</dbReference>